<dbReference type="SUPFAM" id="SSF160246">
    <property type="entry name" value="EspE N-terminal domain-like"/>
    <property type="match status" value="1"/>
</dbReference>
<dbReference type="InterPro" id="IPR037257">
    <property type="entry name" value="T2SS_E_N_sf"/>
</dbReference>
<evidence type="ECO:0000256" key="1">
    <source>
        <dbReference type="ARBA" id="ARBA00006611"/>
    </source>
</evidence>
<dbReference type="SUPFAM" id="SSF52540">
    <property type="entry name" value="P-loop containing nucleoside triphosphate hydrolases"/>
    <property type="match status" value="1"/>
</dbReference>
<evidence type="ECO:0000259" key="4">
    <source>
        <dbReference type="PROSITE" id="PS00662"/>
    </source>
</evidence>
<dbReference type="InterPro" id="IPR003593">
    <property type="entry name" value="AAA+_ATPase"/>
</dbReference>
<evidence type="ECO:0000313" key="6">
    <source>
        <dbReference type="Proteomes" id="UP001414441"/>
    </source>
</evidence>
<keyword evidence="6" id="KW-1185">Reference proteome</keyword>
<dbReference type="PANTHER" id="PTHR30258">
    <property type="entry name" value="TYPE II SECRETION SYSTEM PROTEIN GSPE-RELATED"/>
    <property type="match status" value="1"/>
</dbReference>
<dbReference type="Gene3D" id="3.40.50.300">
    <property type="entry name" value="P-loop containing nucleotide triphosphate hydrolases"/>
    <property type="match status" value="1"/>
</dbReference>
<dbReference type="RefSeq" id="WP_347161965.1">
    <property type="nucleotide sequence ID" value="NZ_JBDLOB010000001.1"/>
</dbReference>
<dbReference type="SMART" id="SM00382">
    <property type="entry name" value="AAA"/>
    <property type="match status" value="1"/>
</dbReference>
<dbReference type="PANTHER" id="PTHR30258:SF13">
    <property type="entry name" value="SECRETION PATHWAY ATPASE-RELATED"/>
    <property type="match status" value="1"/>
</dbReference>
<dbReference type="CDD" id="cd01129">
    <property type="entry name" value="PulE-GspE-like"/>
    <property type="match status" value="1"/>
</dbReference>
<gene>
    <name evidence="5" type="ORF">ABFV72_01260</name>
</gene>
<name>A0ABV0D2G6_9GAMM</name>
<comment type="similarity">
    <text evidence="1">Belongs to the GSP E family.</text>
</comment>
<dbReference type="Pfam" id="PF00437">
    <property type="entry name" value="T2SSE"/>
    <property type="match status" value="1"/>
</dbReference>
<keyword evidence="3" id="KW-0067">ATP-binding</keyword>
<dbReference type="Gene3D" id="3.30.450.90">
    <property type="match status" value="1"/>
</dbReference>
<dbReference type="Proteomes" id="UP001414441">
    <property type="component" value="Unassembled WGS sequence"/>
</dbReference>
<evidence type="ECO:0000256" key="3">
    <source>
        <dbReference type="ARBA" id="ARBA00022840"/>
    </source>
</evidence>
<comment type="caution">
    <text evidence="5">The sequence shown here is derived from an EMBL/GenBank/DDBJ whole genome shotgun (WGS) entry which is preliminary data.</text>
</comment>
<dbReference type="InterPro" id="IPR027417">
    <property type="entry name" value="P-loop_NTPase"/>
</dbReference>
<dbReference type="InterPro" id="IPR007831">
    <property type="entry name" value="T2SS_GspE_N"/>
</dbReference>
<protein>
    <submittedName>
        <fullName evidence="5">GspE/PulE family protein</fullName>
    </submittedName>
</protein>
<dbReference type="EMBL" id="JBDLOB010000001">
    <property type="protein sequence ID" value="MEN8624627.1"/>
    <property type="molecule type" value="Genomic_DNA"/>
</dbReference>
<accession>A0ABV0D2G6</accession>
<keyword evidence="2" id="KW-0547">Nucleotide-binding</keyword>
<dbReference type="InterPro" id="IPR001482">
    <property type="entry name" value="T2SS/T4SS_dom"/>
</dbReference>
<proteinExistence type="inferred from homology"/>
<organism evidence="5 6">
    <name type="scientific">Psychrobacter proteolyticus</name>
    <dbReference type="NCBI Taxonomy" id="147825"/>
    <lineage>
        <taxon>Bacteria</taxon>
        <taxon>Pseudomonadati</taxon>
        <taxon>Pseudomonadota</taxon>
        <taxon>Gammaproteobacteria</taxon>
        <taxon>Moraxellales</taxon>
        <taxon>Moraxellaceae</taxon>
        <taxon>Psychrobacter</taxon>
    </lineage>
</organism>
<reference evidence="5 6" key="1">
    <citation type="submission" date="2024-05" db="EMBL/GenBank/DDBJ databases">
        <title>Genome sequencing of Marine Estuary Bacteria, Pseudoalteromonas distincta strain FA, Psychrobacter proteolyticus strain EA, and Shewanella baltica strain CA.</title>
        <authorList>
            <person name="Dieffenbach S.A."/>
            <person name="Maclea K.S."/>
        </authorList>
    </citation>
    <scope>NUCLEOTIDE SEQUENCE [LARGE SCALE GENOMIC DNA]</scope>
    <source>
        <strain evidence="5 6">EA</strain>
    </source>
</reference>
<evidence type="ECO:0000313" key="5">
    <source>
        <dbReference type="EMBL" id="MEN8624627.1"/>
    </source>
</evidence>
<sequence>MSAQQYSIVIDLRWCLDELLADKVIDQRGYNLVITSRRDKAQHPLLTISEFGLPNGHATDISAENKLTLAWLNQWLAAKADMTLVRIDPLKVDVPAVTQLMSFEYARSQHILPIEVAVDEVIIGTDQPFYTDWHSSIEKLIKSKSYRTVYINPEQIKRYRQEFYQVTQAIAGANSVHKRAAADVTNVEALLQLGDNTNPDANDQHIVRVVDWLLQYAFEQRASDIHLEPRRETGKVRFRIDGVLHTVYEMPLAIIVAVTARIKILGRLNVAEKRKPQDGRLKTRTPKGLETELRLSTMPTAFGEKLVMRVFDPEVLVRSFAQLGLSGKQLETWHELTAHPNGIILVTGPTGSGKTTTLYSTLKQLATEQVNVCTIEDPIEMIEPAFNQMQVNPGVDLNFADGIRSLMRQDPDIIMVGEIRDAETANMAVQASLTGHLVLSTLHTNDAPSSITRLHDLGIQPFLTSATILGVMAQRLLRTLCPHCKKAVDVVPDSEIAIQWQELVQPWRAPAPAQIYMAQGCEHCRHTGYQGRVGLYEIMPLSNELKKLVAVDTNLDVLKQQAYREGLQPLRLSGAKRISEGVTTIEEVMRVVPLN</sequence>
<feature type="domain" description="Bacterial type II secretion system protein E" evidence="4">
    <location>
        <begin position="407"/>
        <end position="421"/>
    </location>
</feature>
<dbReference type="Pfam" id="PF05157">
    <property type="entry name" value="MshEN"/>
    <property type="match status" value="1"/>
</dbReference>
<dbReference type="PROSITE" id="PS00662">
    <property type="entry name" value="T2SP_E"/>
    <property type="match status" value="1"/>
</dbReference>
<evidence type="ECO:0000256" key="2">
    <source>
        <dbReference type="ARBA" id="ARBA00022741"/>
    </source>
</evidence>